<dbReference type="SMART" id="SM00409">
    <property type="entry name" value="IG"/>
    <property type="match status" value="1"/>
</dbReference>
<feature type="chain" id="PRO_5029621119" description="Ig-like domain-containing protein" evidence="1">
    <location>
        <begin position="20"/>
        <end position="161"/>
    </location>
</feature>
<dbReference type="InterPro" id="IPR013106">
    <property type="entry name" value="Ig_V-set"/>
</dbReference>
<evidence type="ECO:0000313" key="3">
    <source>
        <dbReference type="EMBL" id="KAF4080269.1"/>
    </source>
</evidence>
<dbReference type="InterPro" id="IPR036179">
    <property type="entry name" value="Ig-like_dom_sf"/>
</dbReference>
<dbReference type="Proteomes" id="UP000593565">
    <property type="component" value="Unassembled WGS sequence"/>
</dbReference>
<dbReference type="EMBL" id="JAAGNN010000014">
    <property type="protein sequence ID" value="KAF4080269.1"/>
    <property type="molecule type" value="Genomic_DNA"/>
</dbReference>
<gene>
    <name evidence="3" type="ORF">AMELA_G00168450</name>
</gene>
<feature type="signal peptide" evidence="1">
    <location>
        <begin position="1"/>
        <end position="19"/>
    </location>
</feature>
<comment type="caution">
    <text evidence="3">The sequence shown here is derived from an EMBL/GenBank/DDBJ whole genome shotgun (WGS) entry which is preliminary data.</text>
</comment>
<dbReference type="SUPFAM" id="SSF48726">
    <property type="entry name" value="Immunoglobulin"/>
    <property type="match status" value="1"/>
</dbReference>
<dbReference type="PROSITE" id="PS50835">
    <property type="entry name" value="IG_LIKE"/>
    <property type="match status" value="1"/>
</dbReference>
<evidence type="ECO:0000313" key="4">
    <source>
        <dbReference type="Proteomes" id="UP000593565"/>
    </source>
</evidence>
<dbReference type="Pfam" id="PF07686">
    <property type="entry name" value="V-set"/>
    <property type="match status" value="1"/>
</dbReference>
<feature type="domain" description="Ig-like" evidence="2">
    <location>
        <begin position="20"/>
        <end position="121"/>
    </location>
</feature>
<dbReference type="InterPro" id="IPR007110">
    <property type="entry name" value="Ig-like_dom"/>
</dbReference>
<keyword evidence="1" id="KW-0732">Signal</keyword>
<name>A0A7J6AE03_AMEME</name>
<evidence type="ECO:0000259" key="2">
    <source>
        <dbReference type="PROSITE" id="PS50835"/>
    </source>
</evidence>
<sequence>MQTATFLTVTILLTVNAGADQIRLSTLPSMNAVCGGTVNLLCSIDTNVTVMDYSWRDGKGTICDYKSTEKGESENISCKYTDNQSLVLTIKHVQPSNSGNYHCFLLAKSGHTMNTTTLHVSNCKEQTSKILQQLLNHACASENKWINLLVSLTVLLSLILD</sequence>
<proteinExistence type="predicted"/>
<accession>A0A7J6AE03</accession>
<dbReference type="InterPro" id="IPR013783">
    <property type="entry name" value="Ig-like_fold"/>
</dbReference>
<dbReference type="Gene3D" id="2.60.40.10">
    <property type="entry name" value="Immunoglobulins"/>
    <property type="match status" value="1"/>
</dbReference>
<protein>
    <recommendedName>
        <fullName evidence="2">Ig-like domain-containing protein</fullName>
    </recommendedName>
</protein>
<keyword evidence="4" id="KW-1185">Reference proteome</keyword>
<organism evidence="3 4">
    <name type="scientific">Ameiurus melas</name>
    <name type="common">Black bullhead</name>
    <name type="synonym">Silurus melas</name>
    <dbReference type="NCBI Taxonomy" id="219545"/>
    <lineage>
        <taxon>Eukaryota</taxon>
        <taxon>Metazoa</taxon>
        <taxon>Chordata</taxon>
        <taxon>Craniata</taxon>
        <taxon>Vertebrata</taxon>
        <taxon>Euteleostomi</taxon>
        <taxon>Actinopterygii</taxon>
        <taxon>Neopterygii</taxon>
        <taxon>Teleostei</taxon>
        <taxon>Ostariophysi</taxon>
        <taxon>Siluriformes</taxon>
        <taxon>Ictaluridae</taxon>
        <taxon>Ameiurus</taxon>
    </lineage>
</organism>
<dbReference type="InterPro" id="IPR003599">
    <property type="entry name" value="Ig_sub"/>
</dbReference>
<evidence type="ECO:0000256" key="1">
    <source>
        <dbReference type="SAM" id="SignalP"/>
    </source>
</evidence>
<reference evidence="3 4" key="1">
    <citation type="submission" date="2020-02" db="EMBL/GenBank/DDBJ databases">
        <title>A chromosome-scale genome assembly of the black bullhead catfish (Ameiurus melas).</title>
        <authorList>
            <person name="Wen M."/>
            <person name="Zham M."/>
            <person name="Cabau C."/>
            <person name="Klopp C."/>
            <person name="Donnadieu C."/>
            <person name="Roques C."/>
            <person name="Bouchez O."/>
            <person name="Lampietro C."/>
            <person name="Jouanno E."/>
            <person name="Herpin A."/>
            <person name="Louis A."/>
            <person name="Berthelot C."/>
            <person name="Parey E."/>
            <person name="Roest-Crollius H."/>
            <person name="Braasch I."/>
            <person name="Postlethwait J."/>
            <person name="Robinson-Rechavi M."/>
            <person name="Echchiki A."/>
            <person name="Begum T."/>
            <person name="Montfort J."/>
            <person name="Schartl M."/>
            <person name="Bobe J."/>
            <person name="Guiguen Y."/>
        </authorList>
    </citation>
    <scope>NUCLEOTIDE SEQUENCE [LARGE SCALE GENOMIC DNA]</scope>
    <source>
        <strain evidence="3">M_S1</strain>
        <tissue evidence="3">Blood</tissue>
    </source>
</reference>
<dbReference type="AlphaFoldDB" id="A0A7J6AE03"/>